<dbReference type="Proteomes" id="UP000436006">
    <property type="component" value="Unassembled WGS sequence"/>
</dbReference>
<name>A0A7K1SMH4_9BACT</name>
<protein>
    <submittedName>
        <fullName evidence="1">Outer membrane beta-barrel protein</fullName>
    </submittedName>
</protein>
<sequence>MERSSLKFTMNYILYLIFLSLIGIKAAYSQDIVPNRTLQKSYSGVGIHGGIGFSNFSFHSTTTYKNHVLLFPSGIQGRFFLKERWALLSSIDYLSLGASEKGLDIENSYRLRSLQLSSSAEYFFSRNTAKPIISLQGGLFVGKILEPILFYHTVQSNSTGQSRPIDTFIDWNVGATLGIAISKNIYKSHSISVSYRYDVGLLNIATKTTDPGTRYLTRANHLSLSYSFH</sequence>
<dbReference type="EMBL" id="WPIN01000019">
    <property type="protein sequence ID" value="MVM35000.1"/>
    <property type="molecule type" value="Genomic_DNA"/>
</dbReference>
<accession>A0A7K1SMH4</accession>
<evidence type="ECO:0000313" key="1">
    <source>
        <dbReference type="EMBL" id="MVM35000.1"/>
    </source>
</evidence>
<evidence type="ECO:0000313" key="2">
    <source>
        <dbReference type="Proteomes" id="UP000436006"/>
    </source>
</evidence>
<reference evidence="1 2" key="1">
    <citation type="submission" date="2019-12" db="EMBL/GenBank/DDBJ databases">
        <title>Spirosoma sp. HMF4905 genome sequencing and assembly.</title>
        <authorList>
            <person name="Kang H."/>
            <person name="Cha I."/>
            <person name="Kim H."/>
            <person name="Joh K."/>
        </authorList>
    </citation>
    <scope>NUCLEOTIDE SEQUENCE [LARGE SCALE GENOMIC DNA]</scope>
    <source>
        <strain evidence="1 2">HMF4905</strain>
    </source>
</reference>
<comment type="caution">
    <text evidence="1">The sequence shown here is derived from an EMBL/GenBank/DDBJ whole genome shotgun (WGS) entry which is preliminary data.</text>
</comment>
<organism evidence="1 2">
    <name type="scientific">Spirosoma arboris</name>
    <dbReference type="NCBI Taxonomy" id="2682092"/>
    <lineage>
        <taxon>Bacteria</taxon>
        <taxon>Pseudomonadati</taxon>
        <taxon>Bacteroidota</taxon>
        <taxon>Cytophagia</taxon>
        <taxon>Cytophagales</taxon>
        <taxon>Cytophagaceae</taxon>
        <taxon>Spirosoma</taxon>
    </lineage>
</organism>
<proteinExistence type="predicted"/>
<gene>
    <name evidence="1" type="ORF">GO755_33540</name>
</gene>
<dbReference type="AlphaFoldDB" id="A0A7K1SMH4"/>
<keyword evidence="2" id="KW-1185">Reference proteome</keyword>